<evidence type="ECO:0000313" key="2">
    <source>
        <dbReference type="Proteomes" id="UP000194350"/>
    </source>
</evidence>
<reference evidence="1 2" key="1">
    <citation type="submission" date="2016-10" db="EMBL/GenBank/DDBJ databases">
        <title>Systematic genetic and metabolomic analysis of Xenorhabdus and Photorhabdus spp., highlights the requirements for a dual symbiotic and pathogenic life style.</title>
        <authorList>
            <person name="Tobias N.J."/>
            <person name="Wolff H."/>
            <person name="Djahanschiri B."/>
            <person name="Pidot S.J."/>
            <person name="Stinear T.P."/>
            <person name="Ebersberger I."/>
            <person name="Bode H.B."/>
        </authorList>
    </citation>
    <scope>NUCLEOTIDE SEQUENCE [LARGE SCALE GENOMIC DNA]</scope>
    <source>
        <strain evidence="1 2">DSM 22392</strain>
    </source>
</reference>
<gene>
    <name evidence="1" type="ORF">Xvie_03800</name>
</gene>
<accession>A0A1Y2S6T4</accession>
<dbReference type="EMBL" id="MUBJ01000036">
    <property type="protein sequence ID" value="OTA14339.1"/>
    <property type="molecule type" value="Genomic_DNA"/>
</dbReference>
<name>A0A1Y2S6T4_9GAMM</name>
<dbReference type="STRING" id="351656.Xvie_03800"/>
<keyword evidence="2" id="KW-1185">Reference proteome</keyword>
<evidence type="ECO:0000313" key="1">
    <source>
        <dbReference type="EMBL" id="OTA14339.1"/>
    </source>
</evidence>
<proteinExistence type="predicted"/>
<dbReference type="AlphaFoldDB" id="A0A1Y2S6T4"/>
<comment type="caution">
    <text evidence="1">The sequence shown here is derived from an EMBL/GenBank/DDBJ whole genome shotgun (WGS) entry which is preliminary data.</text>
</comment>
<dbReference type="Proteomes" id="UP000194350">
    <property type="component" value="Unassembled WGS sequence"/>
</dbReference>
<protein>
    <submittedName>
        <fullName evidence="1">Uncharacterized protein</fullName>
    </submittedName>
</protein>
<organism evidence="1 2">
    <name type="scientific">Xenorhabdus vietnamensis</name>
    <dbReference type="NCBI Taxonomy" id="351656"/>
    <lineage>
        <taxon>Bacteria</taxon>
        <taxon>Pseudomonadati</taxon>
        <taxon>Pseudomonadota</taxon>
        <taxon>Gammaproteobacteria</taxon>
        <taxon>Enterobacterales</taxon>
        <taxon>Morganellaceae</taxon>
        <taxon>Xenorhabdus</taxon>
    </lineage>
</organism>
<sequence length="65" mass="7670">MLLNTKVENNSKILPKSLLSEAYLVESYFISQRFKIKHSMPIFCRLLLSLFQRPKLSLRQDIEVT</sequence>